<evidence type="ECO:0000259" key="12">
    <source>
        <dbReference type="PROSITE" id="PS51007"/>
    </source>
</evidence>
<accession>A0A4Q8LIT7</accession>
<reference evidence="13 14" key="1">
    <citation type="submission" date="2019-02" db="EMBL/GenBank/DDBJ databases">
        <title>WGS of Pseudoxanthomonas species novum from clinical isolates.</title>
        <authorList>
            <person name="Bernier A.-M."/>
            <person name="Bernard K."/>
            <person name="Vachon A."/>
        </authorList>
    </citation>
    <scope>NUCLEOTIDE SEQUENCE [LARGE SCALE GENOMIC DNA]</scope>
    <source>
        <strain evidence="13 14">NML171202</strain>
    </source>
</reference>
<feature type="chain" id="PRO_5020305791" evidence="11">
    <location>
        <begin position="27"/>
        <end position="651"/>
    </location>
</feature>
<comment type="subcellular location">
    <subcellularLocation>
        <location evidence="1">Membrane</location>
        <topology evidence="1">Multi-pass membrane protein</topology>
    </subcellularLocation>
</comment>
<protein>
    <submittedName>
        <fullName evidence="13">C-type cytochrome</fullName>
    </submittedName>
</protein>
<gene>
    <name evidence="13" type="ORF">EA661_10080</name>
</gene>
<evidence type="ECO:0000256" key="3">
    <source>
        <dbReference type="ARBA" id="ARBA00022617"/>
    </source>
</evidence>
<organism evidence="13 14">
    <name type="scientific">Pseudoxanthomonas winnipegensis</name>
    <dbReference type="NCBI Taxonomy" id="2480810"/>
    <lineage>
        <taxon>Bacteria</taxon>
        <taxon>Pseudomonadati</taxon>
        <taxon>Pseudomonadota</taxon>
        <taxon>Gammaproteobacteria</taxon>
        <taxon>Lysobacterales</taxon>
        <taxon>Lysobacteraceae</taxon>
        <taxon>Pseudoxanthomonas</taxon>
    </lineage>
</organism>
<feature type="transmembrane region" description="Helical" evidence="10">
    <location>
        <begin position="572"/>
        <end position="594"/>
    </location>
</feature>
<evidence type="ECO:0000256" key="4">
    <source>
        <dbReference type="ARBA" id="ARBA00022692"/>
    </source>
</evidence>
<dbReference type="InterPro" id="IPR009056">
    <property type="entry name" value="Cyt_c-like_dom"/>
</dbReference>
<name>A0A4Q8LIT7_9GAMM</name>
<keyword evidence="4 10" id="KW-0812">Transmembrane</keyword>
<evidence type="ECO:0000313" key="14">
    <source>
        <dbReference type="Proteomes" id="UP000291286"/>
    </source>
</evidence>
<evidence type="ECO:0000313" key="13">
    <source>
        <dbReference type="EMBL" id="TAA29879.1"/>
    </source>
</evidence>
<dbReference type="AlphaFoldDB" id="A0A4Q8LIT7"/>
<keyword evidence="6 10" id="KW-1133">Transmembrane helix</keyword>
<dbReference type="PROSITE" id="PS51007">
    <property type="entry name" value="CYTC"/>
    <property type="match status" value="1"/>
</dbReference>
<evidence type="ECO:0000256" key="10">
    <source>
        <dbReference type="SAM" id="Phobius"/>
    </source>
</evidence>
<dbReference type="EMBL" id="SHMB01000003">
    <property type="protein sequence ID" value="TAA29879.1"/>
    <property type="molecule type" value="Genomic_DNA"/>
</dbReference>
<dbReference type="Gene3D" id="1.10.760.10">
    <property type="entry name" value="Cytochrome c-like domain"/>
    <property type="match status" value="1"/>
</dbReference>
<feature type="domain" description="Cytochrome c" evidence="12">
    <location>
        <begin position="132"/>
        <end position="219"/>
    </location>
</feature>
<dbReference type="InterPro" id="IPR036909">
    <property type="entry name" value="Cyt_c-like_dom_sf"/>
</dbReference>
<dbReference type="Proteomes" id="UP000291286">
    <property type="component" value="Unassembled WGS sequence"/>
</dbReference>
<evidence type="ECO:0000256" key="1">
    <source>
        <dbReference type="ARBA" id="ARBA00004141"/>
    </source>
</evidence>
<dbReference type="RefSeq" id="WP_130518307.1">
    <property type="nucleotide sequence ID" value="NZ_SHMA01000002.1"/>
</dbReference>
<evidence type="ECO:0000256" key="7">
    <source>
        <dbReference type="ARBA" id="ARBA00023004"/>
    </source>
</evidence>
<dbReference type="GO" id="GO:0015093">
    <property type="term" value="F:ferrous iron transmembrane transporter activity"/>
    <property type="evidence" value="ECO:0007669"/>
    <property type="project" value="TreeGrafter"/>
</dbReference>
<keyword evidence="7 9" id="KW-0408">Iron</keyword>
<dbReference type="GO" id="GO:0020037">
    <property type="term" value="F:heme binding"/>
    <property type="evidence" value="ECO:0007669"/>
    <property type="project" value="InterPro"/>
</dbReference>
<dbReference type="GO" id="GO:0046872">
    <property type="term" value="F:metal ion binding"/>
    <property type="evidence" value="ECO:0007669"/>
    <property type="project" value="UniProtKB-KW"/>
</dbReference>
<feature type="transmembrane region" description="Helical" evidence="10">
    <location>
        <begin position="507"/>
        <end position="533"/>
    </location>
</feature>
<keyword evidence="11" id="KW-0732">Signal</keyword>
<feature type="transmembrane region" description="Helical" evidence="10">
    <location>
        <begin position="619"/>
        <end position="638"/>
    </location>
</feature>
<feature type="transmembrane region" description="Helical" evidence="10">
    <location>
        <begin position="464"/>
        <end position="481"/>
    </location>
</feature>
<feature type="transmembrane region" description="Helical" evidence="10">
    <location>
        <begin position="429"/>
        <end position="452"/>
    </location>
</feature>
<feature type="signal peptide" evidence="11">
    <location>
        <begin position="1"/>
        <end position="26"/>
    </location>
</feature>
<comment type="caution">
    <text evidence="13">The sequence shown here is derived from an EMBL/GenBank/DDBJ whole genome shotgun (WGS) entry which is preliminary data.</text>
</comment>
<keyword evidence="3 9" id="KW-0349">Heme</keyword>
<dbReference type="InterPro" id="IPR004923">
    <property type="entry name" value="FTR1/Fip1/EfeU"/>
</dbReference>
<evidence type="ECO:0000256" key="11">
    <source>
        <dbReference type="SAM" id="SignalP"/>
    </source>
</evidence>
<comment type="similarity">
    <text evidence="2">Belongs to the oxidase-dependent Fe transporter (OFeT) (TC 9.A.10.1) family.</text>
</comment>
<dbReference type="Pfam" id="PF13442">
    <property type="entry name" value="Cytochrome_CBB3"/>
    <property type="match status" value="1"/>
</dbReference>
<keyword evidence="8 10" id="KW-0472">Membrane</keyword>
<proteinExistence type="inferred from homology"/>
<dbReference type="Pfam" id="PF03239">
    <property type="entry name" value="FTR1"/>
    <property type="match status" value="2"/>
</dbReference>
<dbReference type="PANTHER" id="PTHR31632:SF2">
    <property type="entry name" value="PLASMA MEMBRANE IRON PERMEASE"/>
    <property type="match status" value="1"/>
</dbReference>
<evidence type="ECO:0000256" key="8">
    <source>
        <dbReference type="ARBA" id="ARBA00023136"/>
    </source>
</evidence>
<dbReference type="SUPFAM" id="SSF46626">
    <property type="entry name" value="Cytochrome c"/>
    <property type="match status" value="1"/>
</dbReference>
<evidence type="ECO:0000256" key="6">
    <source>
        <dbReference type="ARBA" id="ARBA00022989"/>
    </source>
</evidence>
<feature type="transmembrane region" description="Helical" evidence="10">
    <location>
        <begin position="392"/>
        <end position="417"/>
    </location>
</feature>
<dbReference type="GO" id="GO:0033573">
    <property type="term" value="C:high-affinity iron permease complex"/>
    <property type="evidence" value="ECO:0007669"/>
    <property type="project" value="InterPro"/>
</dbReference>
<sequence>MSAAVRFVARLGLLLSLACAFGAAVAAEPANPRQTWQLLDYIAVDYAGAVQGGQVVAPAEYAEMREFAATVRTQLSALPATPAQTELIAQADQLVATVEAKAEAHTVAAAAHRLADALLKSYPIAAVPSTPPDPARAASLYGQQCAGCHGASGRGDGPAAASLNPPPINFTDVDRAARRSPLALYQAISQGIQGTAMTGFSQMSEADRWALAFYVGGLAYPEEARAKGEALWRETEAVRRRIPTLESLTQTSEADLAASLGEAQQAQAIIAYLRSQPRAVTTPTAEAKNDPFALARQRLAGSVQAFAAGDATQAKALALSAYLDGVEPVEPTLAARDSALMREIETAMSEYRAQLGRNTPTTEVTEQADRISTLFDRAASVLQDSHTDSTTAFLGSFTILLREGLEALLIVIGMIAFLRKAERREVLPYVHAGWIGALLAGVVTWAIATYLVGVSGANREVTEGLSALFAAIVLLSVGIWMHQKSLAGRWQQYLHAKMSAALTRRSAIFLFSLAFIAVYREVFETILFFIAMWSEHNGGAIVAGLVAGSAALAAIAYWMLRMSKRLPISQFFSISSILIAVLAVVLVGKGIAALQEAGWIGQALVAVPRIDWLGVYPSWQSLTAQIVVAVIAVGGFYFNARSSRALARAAN</sequence>
<evidence type="ECO:0000256" key="5">
    <source>
        <dbReference type="ARBA" id="ARBA00022723"/>
    </source>
</evidence>
<feature type="transmembrane region" description="Helical" evidence="10">
    <location>
        <begin position="539"/>
        <end position="560"/>
    </location>
</feature>
<dbReference type="GO" id="GO:0009055">
    <property type="term" value="F:electron transfer activity"/>
    <property type="evidence" value="ECO:0007669"/>
    <property type="project" value="InterPro"/>
</dbReference>
<keyword evidence="5 9" id="KW-0479">Metal-binding</keyword>
<dbReference type="PANTHER" id="PTHR31632">
    <property type="entry name" value="IRON TRANSPORTER FTH1"/>
    <property type="match status" value="1"/>
</dbReference>
<evidence type="ECO:0000256" key="2">
    <source>
        <dbReference type="ARBA" id="ARBA00008333"/>
    </source>
</evidence>
<evidence type="ECO:0000256" key="9">
    <source>
        <dbReference type="PROSITE-ProRule" id="PRU00433"/>
    </source>
</evidence>